<dbReference type="Proteomes" id="UP000765509">
    <property type="component" value="Unassembled WGS sequence"/>
</dbReference>
<dbReference type="InterPro" id="IPR025724">
    <property type="entry name" value="GAG-pre-integrase_dom"/>
</dbReference>
<dbReference type="InterPro" id="IPR012337">
    <property type="entry name" value="RNaseH-like_sf"/>
</dbReference>
<sequence>MVPALEYDKAFLDSGATHSVVGDTSLFTALRRTNIALLIASSHQFQVDYIGNIFLNTSQVIECISGPNLPPPIDLSTFPVHNIERDMSEIWHQRLRNLCIRNIKQIMQFKAADGIPNFNFDNIKICHPCSIAKAKHWPFISALQKHIRQPGNVITADLIGPLPISIDENRYALIIQDIFSRITAIIELNDKSEAKHQLRLWIIKFMTMTEFTIHVIRTDNGAEF</sequence>
<dbReference type="InterPro" id="IPR036397">
    <property type="entry name" value="RNaseH_sf"/>
</dbReference>
<protein>
    <recommendedName>
        <fullName evidence="2">Integrase catalytic domain-containing protein</fullName>
    </recommendedName>
</protein>
<dbReference type="EMBL" id="AVOT02045118">
    <property type="protein sequence ID" value="MBW0540455.1"/>
    <property type="molecule type" value="Genomic_DNA"/>
</dbReference>
<evidence type="ECO:0000256" key="1">
    <source>
        <dbReference type="ARBA" id="ARBA00022884"/>
    </source>
</evidence>
<dbReference type="OrthoDB" id="425619at2759"/>
<dbReference type="GO" id="GO:0003723">
    <property type="term" value="F:RNA binding"/>
    <property type="evidence" value="ECO:0007669"/>
    <property type="project" value="UniProtKB-KW"/>
</dbReference>
<accession>A0A9Q3FMQ9</accession>
<keyword evidence="1" id="KW-0694">RNA-binding</keyword>
<keyword evidence="4" id="KW-1185">Reference proteome</keyword>
<dbReference type="AlphaFoldDB" id="A0A9Q3FMQ9"/>
<comment type="caution">
    <text evidence="3">The sequence shown here is derived from an EMBL/GenBank/DDBJ whole genome shotgun (WGS) entry which is preliminary data.</text>
</comment>
<organism evidence="3 4">
    <name type="scientific">Austropuccinia psidii MF-1</name>
    <dbReference type="NCBI Taxonomy" id="1389203"/>
    <lineage>
        <taxon>Eukaryota</taxon>
        <taxon>Fungi</taxon>
        <taxon>Dikarya</taxon>
        <taxon>Basidiomycota</taxon>
        <taxon>Pucciniomycotina</taxon>
        <taxon>Pucciniomycetes</taxon>
        <taxon>Pucciniales</taxon>
        <taxon>Sphaerophragmiaceae</taxon>
        <taxon>Austropuccinia</taxon>
    </lineage>
</organism>
<feature type="domain" description="Integrase catalytic" evidence="2">
    <location>
        <begin position="146"/>
        <end position="224"/>
    </location>
</feature>
<evidence type="ECO:0000313" key="3">
    <source>
        <dbReference type="EMBL" id="MBW0540455.1"/>
    </source>
</evidence>
<reference evidence="3" key="1">
    <citation type="submission" date="2021-03" db="EMBL/GenBank/DDBJ databases">
        <title>Draft genome sequence of rust myrtle Austropuccinia psidii MF-1, a brazilian biotype.</title>
        <authorList>
            <person name="Quecine M.C."/>
            <person name="Pachon D.M.R."/>
            <person name="Bonatelli M.L."/>
            <person name="Correr F.H."/>
            <person name="Franceschini L.M."/>
            <person name="Leite T.F."/>
            <person name="Margarido G.R.A."/>
            <person name="Almeida C.A."/>
            <person name="Ferrarezi J.A."/>
            <person name="Labate C.A."/>
        </authorList>
    </citation>
    <scope>NUCLEOTIDE SEQUENCE</scope>
    <source>
        <strain evidence="3">MF-1</strain>
    </source>
</reference>
<evidence type="ECO:0000313" key="4">
    <source>
        <dbReference type="Proteomes" id="UP000765509"/>
    </source>
</evidence>
<name>A0A9Q3FMQ9_9BASI</name>
<dbReference type="GO" id="GO:0005634">
    <property type="term" value="C:nucleus"/>
    <property type="evidence" value="ECO:0007669"/>
    <property type="project" value="UniProtKB-ARBA"/>
</dbReference>
<dbReference type="PROSITE" id="PS50994">
    <property type="entry name" value="INTEGRASE"/>
    <property type="match status" value="1"/>
</dbReference>
<dbReference type="InterPro" id="IPR001584">
    <property type="entry name" value="Integrase_cat-core"/>
</dbReference>
<gene>
    <name evidence="3" type="ORF">O181_080170</name>
</gene>
<proteinExistence type="predicted"/>
<dbReference type="Gene3D" id="3.30.420.10">
    <property type="entry name" value="Ribonuclease H-like superfamily/Ribonuclease H"/>
    <property type="match status" value="1"/>
</dbReference>
<dbReference type="GO" id="GO:0015074">
    <property type="term" value="P:DNA integration"/>
    <property type="evidence" value="ECO:0007669"/>
    <property type="project" value="InterPro"/>
</dbReference>
<evidence type="ECO:0000259" key="2">
    <source>
        <dbReference type="PROSITE" id="PS50994"/>
    </source>
</evidence>
<dbReference type="Pfam" id="PF13976">
    <property type="entry name" value="gag_pre-integrs"/>
    <property type="match status" value="1"/>
</dbReference>
<dbReference type="SUPFAM" id="SSF53098">
    <property type="entry name" value="Ribonuclease H-like"/>
    <property type="match status" value="1"/>
</dbReference>